<reference evidence="2" key="2">
    <citation type="journal article" date="2023" name="IMA Fungus">
        <title>Comparative genomic study of the Penicillium genus elucidates a diverse pangenome and 15 lateral gene transfer events.</title>
        <authorList>
            <person name="Petersen C."/>
            <person name="Sorensen T."/>
            <person name="Nielsen M.R."/>
            <person name="Sondergaard T.E."/>
            <person name="Sorensen J.L."/>
            <person name="Fitzpatrick D.A."/>
            <person name="Frisvad J.C."/>
            <person name="Nielsen K.L."/>
        </authorList>
    </citation>
    <scope>NUCLEOTIDE SEQUENCE</scope>
    <source>
        <strain evidence="2">IBT 22155</strain>
    </source>
</reference>
<keyword evidence="3" id="KW-1185">Reference proteome</keyword>
<dbReference type="GeneID" id="81404704"/>
<feature type="region of interest" description="Disordered" evidence="1">
    <location>
        <begin position="60"/>
        <end position="103"/>
    </location>
</feature>
<feature type="region of interest" description="Disordered" evidence="1">
    <location>
        <begin position="1"/>
        <end position="39"/>
    </location>
</feature>
<evidence type="ECO:0000313" key="2">
    <source>
        <dbReference type="EMBL" id="KAJ5135512.1"/>
    </source>
</evidence>
<protein>
    <submittedName>
        <fullName evidence="2">Uncharacterized protein</fullName>
    </submittedName>
</protein>
<dbReference type="Proteomes" id="UP001149079">
    <property type="component" value="Unassembled WGS sequence"/>
</dbReference>
<gene>
    <name evidence="2" type="ORF">N7515_004790</name>
</gene>
<sequence>MPSKVARAGRRRELVTTAARRAPGPRLPQQEEEEAGRDLLRPGLEKLVRSHDVEARVDRLQLASEAPPLDVEDPLDPSHPSNEPAWARPESPEPQQSTGRPPHLSAALSVMGDALAFYRGMVYTPDHFVRVRMLLDSGASAWILDTEYDPILGRNFLR</sequence>
<name>A0A9W9L487_9EURO</name>
<reference evidence="2" key="1">
    <citation type="submission" date="2022-11" db="EMBL/GenBank/DDBJ databases">
        <authorList>
            <person name="Petersen C."/>
        </authorList>
    </citation>
    <scope>NUCLEOTIDE SEQUENCE</scope>
    <source>
        <strain evidence="2">IBT 22155</strain>
    </source>
</reference>
<comment type="caution">
    <text evidence="2">The sequence shown here is derived from an EMBL/GenBank/DDBJ whole genome shotgun (WGS) entry which is preliminary data.</text>
</comment>
<accession>A0A9W9L487</accession>
<dbReference type="EMBL" id="JAPQKL010000004">
    <property type="protein sequence ID" value="KAJ5135512.1"/>
    <property type="molecule type" value="Genomic_DNA"/>
</dbReference>
<organism evidence="2 3">
    <name type="scientific">Penicillium bovifimosum</name>
    <dbReference type="NCBI Taxonomy" id="126998"/>
    <lineage>
        <taxon>Eukaryota</taxon>
        <taxon>Fungi</taxon>
        <taxon>Dikarya</taxon>
        <taxon>Ascomycota</taxon>
        <taxon>Pezizomycotina</taxon>
        <taxon>Eurotiomycetes</taxon>
        <taxon>Eurotiomycetidae</taxon>
        <taxon>Eurotiales</taxon>
        <taxon>Aspergillaceae</taxon>
        <taxon>Penicillium</taxon>
    </lineage>
</organism>
<dbReference type="RefSeq" id="XP_056522484.1">
    <property type="nucleotide sequence ID" value="XM_056665534.1"/>
</dbReference>
<evidence type="ECO:0000313" key="3">
    <source>
        <dbReference type="Proteomes" id="UP001149079"/>
    </source>
</evidence>
<proteinExistence type="predicted"/>
<evidence type="ECO:0000256" key="1">
    <source>
        <dbReference type="SAM" id="MobiDB-lite"/>
    </source>
</evidence>
<dbReference type="AlphaFoldDB" id="A0A9W9L487"/>